<proteinExistence type="predicted"/>
<protein>
    <submittedName>
        <fullName evidence="2">Uncharacterized protein</fullName>
    </submittedName>
</protein>
<organism evidence="2 3">
    <name type="scientific">Oryza sativa subsp. japonica</name>
    <name type="common">Rice</name>
    <dbReference type="NCBI Taxonomy" id="39947"/>
    <lineage>
        <taxon>Eukaryota</taxon>
        <taxon>Viridiplantae</taxon>
        <taxon>Streptophyta</taxon>
        <taxon>Embryophyta</taxon>
        <taxon>Tracheophyta</taxon>
        <taxon>Spermatophyta</taxon>
        <taxon>Magnoliopsida</taxon>
        <taxon>Liliopsida</taxon>
        <taxon>Poales</taxon>
        <taxon>Poaceae</taxon>
        <taxon>BOP clade</taxon>
        <taxon>Oryzoideae</taxon>
        <taxon>Oryzeae</taxon>
        <taxon>Oryzinae</taxon>
        <taxon>Oryza</taxon>
        <taxon>Oryza sativa</taxon>
    </lineage>
</organism>
<reference evidence="3" key="1">
    <citation type="journal article" date="2005" name="Nature">
        <title>The map-based sequence of the rice genome.</title>
        <authorList>
            <consortium name="International rice genome sequencing project (IRGSP)"/>
            <person name="Matsumoto T."/>
            <person name="Wu J."/>
            <person name="Kanamori H."/>
            <person name="Katayose Y."/>
            <person name="Fujisawa M."/>
            <person name="Namiki N."/>
            <person name="Mizuno H."/>
            <person name="Yamamoto K."/>
            <person name="Antonio B.A."/>
            <person name="Baba T."/>
            <person name="Sakata K."/>
            <person name="Nagamura Y."/>
            <person name="Aoki H."/>
            <person name="Arikawa K."/>
            <person name="Arita K."/>
            <person name="Bito T."/>
            <person name="Chiden Y."/>
            <person name="Fujitsuka N."/>
            <person name="Fukunaka R."/>
            <person name="Hamada M."/>
            <person name="Harada C."/>
            <person name="Hayashi A."/>
            <person name="Hijishita S."/>
            <person name="Honda M."/>
            <person name="Hosokawa S."/>
            <person name="Ichikawa Y."/>
            <person name="Idonuma A."/>
            <person name="Iijima M."/>
            <person name="Ikeda M."/>
            <person name="Ikeno M."/>
            <person name="Ito K."/>
            <person name="Ito S."/>
            <person name="Ito T."/>
            <person name="Ito Y."/>
            <person name="Ito Y."/>
            <person name="Iwabuchi A."/>
            <person name="Kamiya K."/>
            <person name="Karasawa W."/>
            <person name="Kurita K."/>
            <person name="Katagiri S."/>
            <person name="Kikuta A."/>
            <person name="Kobayashi H."/>
            <person name="Kobayashi N."/>
            <person name="Machita K."/>
            <person name="Maehara T."/>
            <person name="Masukawa M."/>
            <person name="Mizubayashi T."/>
            <person name="Mukai Y."/>
            <person name="Nagasaki H."/>
            <person name="Nagata Y."/>
            <person name="Naito S."/>
            <person name="Nakashima M."/>
            <person name="Nakama Y."/>
            <person name="Nakamichi Y."/>
            <person name="Nakamura M."/>
            <person name="Meguro A."/>
            <person name="Negishi M."/>
            <person name="Ohta I."/>
            <person name="Ohta T."/>
            <person name="Okamoto M."/>
            <person name="Ono N."/>
            <person name="Saji S."/>
            <person name="Sakaguchi M."/>
            <person name="Sakai K."/>
            <person name="Shibata M."/>
            <person name="Shimokawa T."/>
            <person name="Song J."/>
            <person name="Takazaki Y."/>
            <person name="Terasawa K."/>
            <person name="Tsugane M."/>
            <person name="Tsuji K."/>
            <person name="Ueda S."/>
            <person name="Waki K."/>
            <person name="Yamagata H."/>
            <person name="Yamamoto M."/>
            <person name="Yamamoto S."/>
            <person name="Yamane H."/>
            <person name="Yoshiki S."/>
            <person name="Yoshihara R."/>
            <person name="Yukawa K."/>
            <person name="Zhong H."/>
            <person name="Yano M."/>
            <person name="Yuan Q."/>
            <person name="Ouyang S."/>
            <person name="Liu J."/>
            <person name="Jones K.M."/>
            <person name="Gansberger K."/>
            <person name="Moffat K."/>
            <person name="Hill J."/>
            <person name="Bera J."/>
            <person name="Fadrosh D."/>
            <person name="Jin S."/>
            <person name="Johri S."/>
            <person name="Kim M."/>
            <person name="Overton L."/>
            <person name="Reardon M."/>
            <person name="Tsitrin T."/>
            <person name="Vuong H."/>
            <person name="Weaver B."/>
            <person name="Ciecko A."/>
            <person name="Tallon L."/>
            <person name="Jackson J."/>
            <person name="Pai G."/>
            <person name="Aken S.V."/>
            <person name="Utterback T."/>
            <person name="Reidmuller S."/>
            <person name="Feldblyum T."/>
            <person name="Hsiao J."/>
            <person name="Zismann V."/>
            <person name="Iobst S."/>
            <person name="de Vazeille A.R."/>
            <person name="Buell C.R."/>
            <person name="Ying K."/>
            <person name="Li Y."/>
            <person name="Lu T."/>
            <person name="Huang Y."/>
            <person name="Zhao Q."/>
            <person name="Feng Q."/>
            <person name="Zhang L."/>
            <person name="Zhu J."/>
            <person name="Weng Q."/>
            <person name="Mu J."/>
            <person name="Lu Y."/>
            <person name="Fan D."/>
            <person name="Liu Y."/>
            <person name="Guan J."/>
            <person name="Zhang Y."/>
            <person name="Yu S."/>
            <person name="Liu X."/>
            <person name="Zhang Y."/>
            <person name="Hong G."/>
            <person name="Han B."/>
            <person name="Choisne N."/>
            <person name="Demange N."/>
            <person name="Orjeda G."/>
            <person name="Samain S."/>
            <person name="Cattolico L."/>
            <person name="Pelletier E."/>
            <person name="Couloux A."/>
            <person name="Segurens B."/>
            <person name="Wincker P."/>
            <person name="D'Hont A."/>
            <person name="Scarpelli C."/>
            <person name="Weissenbach J."/>
            <person name="Salanoubat M."/>
            <person name="Quetier F."/>
            <person name="Yu Y."/>
            <person name="Kim H.R."/>
            <person name="Rambo T."/>
            <person name="Currie J."/>
            <person name="Collura K."/>
            <person name="Luo M."/>
            <person name="Yang T."/>
            <person name="Ammiraju J.S.S."/>
            <person name="Engler F."/>
            <person name="Soderlund C."/>
            <person name="Wing R.A."/>
            <person name="Palmer L.E."/>
            <person name="de la Bastide M."/>
            <person name="Spiegel L."/>
            <person name="Nascimento L."/>
            <person name="Zutavern T."/>
            <person name="O'Shaughnessy A."/>
            <person name="Dike S."/>
            <person name="Dedhia N."/>
            <person name="Preston R."/>
            <person name="Balija V."/>
            <person name="McCombie W.R."/>
            <person name="Chow T."/>
            <person name="Chen H."/>
            <person name="Chung M."/>
            <person name="Chen C."/>
            <person name="Shaw J."/>
            <person name="Wu H."/>
            <person name="Hsiao K."/>
            <person name="Chao Y."/>
            <person name="Chu M."/>
            <person name="Cheng C."/>
            <person name="Hour A."/>
            <person name="Lee P."/>
            <person name="Lin S."/>
            <person name="Lin Y."/>
            <person name="Liou J."/>
            <person name="Liu S."/>
            <person name="Hsing Y."/>
            <person name="Raghuvanshi S."/>
            <person name="Mohanty A."/>
            <person name="Bharti A.K."/>
            <person name="Gaur A."/>
            <person name="Gupta V."/>
            <person name="Kumar D."/>
            <person name="Ravi V."/>
            <person name="Vij S."/>
            <person name="Kapur A."/>
            <person name="Khurana P."/>
            <person name="Khurana P."/>
            <person name="Khurana J.P."/>
            <person name="Tyagi A.K."/>
            <person name="Gaikwad K."/>
            <person name="Singh A."/>
            <person name="Dalal V."/>
            <person name="Srivastava S."/>
            <person name="Dixit A."/>
            <person name="Pal A.K."/>
            <person name="Ghazi I.A."/>
            <person name="Yadav M."/>
            <person name="Pandit A."/>
            <person name="Bhargava A."/>
            <person name="Sureshbabu K."/>
            <person name="Batra K."/>
            <person name="Sharma T.R."/>
            <person name="Mohapatra T."/>
            <person name="Singh N.K."/>
            <person name="Messing J."/>
            <person name="Nelson A.B."/>
            <person name="Fuks G."/>
            <person name="Kavchok S."/>
            <person name="Keizer G."/>
            <person name="Linton E."/>
            <person name="Llaca V."/>
            <person name="Song R."/>
            <person name="Tanyolac B."/>
            <person name="Young S."/>
            <person name="Ho-Il K."/>
            <person name="Hahn J.H."/>
            <person name="Sangsakoo G."/>
            <person name="Vanavichit A."/>
            <person name="de Mattos Luiz.A.T."/>
            <person name="Zimmer P.D."/>
            <person name="Malone G."/>
            <person name="Dellagostin O."/>
            <person name="de Oliveira A.C."/>
            <person name="Bevan M."/>
            <person name="Bancroft I."/>
            <person name="Minx P."/>
            <person name="Cordum H."/>
            <person name="Wilson R."/>
            <person name="Cheng Z."/>
            <person name="Jin W."/>
            <person name="Jiang J."/>
            <person name="Leong S.A."/>
            <person name="Iwama H."/>
            <person name="Gojobori T."/>
            <person name="Itoh T."/>
            <person name="Niimura Y."/>
            <person name="Fujii Y."/>
            <person name="Habara T."/>
            <person name="Sakai H."/>
            <person name="Sato Y."/>
            <person name="Wilson G."/>
            <person name="Kumar K."/>
            <person name="McCouch S."/>
            <person name="Juretic N."/>
            <person name="Hoen D."/>
            <person name="Wright S."/>
            <person name="Bruskiewich R."/>
            <person name="Bureau T."/>
            <person name="Miyao A."/>
            <person name="Hirochika H."/>
            <person name="Nishikawa T."/>
            <person name="Kadowaki K."/>
            <person name="Sugiura M."/>
            <person name="Burr B."/>
            <person name="Sasaki T."/>
        </authorList>
    </citation>
    <scope>NUCLEOTIDE SEQUENCE [LARGE SCALE GENOMIC DNA]</scope>
    <source>
        <strain evidence="3">cv. Nipponbare</strain>
    </source>
</reference>
<accession>Q6ZI64</accession>
<evidence type="ECO:0000256" key="1">
    <source>
        <dbReference type="SAM" id="MobiDB-lite"/>
    </source>
</evidence>
<feature type="compositionally biased region" description="Basic and acidic residues" evidence="1">
    <location>
        <begin position="49"/>
        <end position="58"/>
    </location>
</feature>
<feature type="region of interest" description="Disordered" evidence="1">
    <location>
        <begin position="37"/>
        <end position="158"/>
    </location>
</feature>
<evidence type="ECO:0000313" key="3">
    <source>
        <dbReference type="Proteomes" id="UP000000763"/>
    </source>
</evidence>
<sequence length="158" mass="17537">MTEVWIQTLDLNTATFPFGIPPVEFQRSLRLNDLRCSGQSRHEEEEETDAAKQPRDATRSLVPAPAPQFHTPPRTNPRRTRAPAASQPKPTKRTNQHESTRFIRSGMGNPSPAHAKLPMRRPCRPWSVMAGTGSAATQPPAMISSKSEKKENPCSDEA</sequence>
<name>Q6ZI64_ORYSJ</name>
<gene>
    <name evidence="2" type="primary">OJ1126_D09.16</name>
</gene>
<dbReference type="EMBL" id="AP004023">
    <property type="protein sequence ID" value="BAD16821.1"/>
    <property type="molecule type" value="Genomic_DNA"/>
</dbReference>
<feature type="compositionally biased region" description="Basic and acidic residues" evidence="1">
    <location>
        <begin position="146"/>
        <end position="158"/>
    </location>
</feature>
<dbReference type="Proteomes" id="UP000000763">
    <property type="component" value="Chromosome 2"/>
</dbReference>
<reference evidence="3" key="2">
    <citation type="journal article" date="2008" name="Nucleic Acids Res.">
        <title>The rice annotation project database (RAP-DB): 2008 update.</title>
        <authorList>
            <consortium name="The rice annotation project (RAP)"/>
        </authorList>
    </citation>
    <scope>GENOME REANNOTATION</scope>
    <source>
        <strain evidence="3">cv. Nipponbare</strain>
    </source>
</reference>
<dbReference type="AlphaFoldDB" id="Q6ZI64"/>
<evidence type="ECO:0000313" key="2">
    <source>
        <dbReference type="EMBL" id="BAD16821.1"/>
    </source>
</evidence>